<dbReference type="RefSeq" id="WP_168885189.1">
    <property type="nucleotide sequence ID" value="NZ_JABAIL010000012.1"/>
</dbReference>
<dbReference type="Proteomes" id="UP000585050">
    <property type="component" value="Unassembled WGS sequence"/>
</dbReference>
<dbReference type="InterPro" id="IPR000415">
    <property type="entry name" value="Nitroreductase-like"/>
</dbReference>
<keyword evidence="9" id="KW-1185">Reference proteome</keyword>
<dbReference type="GO" id="GO:0016491">
    <property type="term" value="F:oxidoreductase activity"/>
    <property type="evidence" value="ECO:0007669"/>
    <property type="project" value="UniProtKB-KW"/>
</dbReference>
<evidence type="ECO:0000256" key="3">
    <source>
        <dbReference type="ARBA" id="ARBA00022630"/>
    </source>
</evidence>
<dbReference type="PANTHER" id="PTHR43673">
    <property type="entry name" value="NAD(P)H NITROREDUCTASE YDGI-RELATED"/>
    <property type="match status" value="1"/>
</dbReference>
<dbReference type="CDD" id="cd02149">
    <property type="entry name" value="NfsB-like"/>
    <property type="match status" value="1"/>
</dbReference>
<dbReference type="InterPro" id="IPR029479">
    <property type="entry name" value="Nitroreductase"/>
</dbReference>
<evidence type="ECO:0000256" key="6">
    <source>
        <dbReference type="ARBA" id="ARBA00023002"/>
    </source>
</evidence>
<evidence type="ECO:0000313" key="8">
    <source>
        <dbReference type="EMBL" id="NLR94483.1"/>
    </source>
</evidence>
<accession>A0A7X8SQE9</accession>
<keyword evidence="6" id="KW-0560">Oxidoreductase</keyword>
<evidence type="ECO:0000256" key="5">
    <source>
        <dbReference type="ARBA" id="ARBA00022857"/>
    </source>
</evidence>
<protein>
    <submittedName>
        <fullName evidence="8">NAD(P)H-dependent oxidoreductase</fullName>
    </submittedName>
</protein>
<keyword evidence="5" id="KW-0521">NADP</keyword>
<dbReference type="EMBL" id="JABAIL010000012">
    <property type="protein sequence ID" value="NLR94483.1"/>
    <property type="molecule type" value="Genomic_DNA"/>
</dbReference>
<dbReference type="SUPFAM" id="SSF55469">
    <property type="entry name" value="FMN-dependent nitroreductase-like"/>
    <property type="match status" value="1"/>
</dbReference>
<keyword evidence="4" id="KW-0288">FMN</keyword>
<organism evidence="8 9">
    <name type="scientific">Flammeovirga agarivorans</name>
    <dbReference type="NCBI Taxonomy" id="2726742"/>
    <lineage>
        <taxon>Bacteria</taxon>
        <taxon>Pseudomonadati</taxon>
        <taxon>Bacteroidota</taxon>
        <taxon>Cytophagia</taxon>
        <taxon>Cytophagales</taxon>
        <taxon>Flammeovirgaceae</taxon>
        <taxon>Flammeovirga</taxon>
    </lineage>
</organism>
<dbReference type="AlphaFoldDB" id="A0A7X8SQE9"/>
<sequence length="217" mass="24367">MAIINSLKWRAAVRKFDTSKKVNAQDIETLLEAGNLTATSMGLQPFKIIVIQNEALQQELVPLSYHQQQVGDASHLLVFAIETEIGKESIDQYIQRAMDIRNVPYSSLEGYHQSVSGYISQMDEKTKKDWATKQAYIALGTVMTAAAELHIDSCAMEGFDTQAYQEKLGLDKKNLLPVVILPIGYRSDEDTNSKLPKVRKNRDEFVIEMIEPTSVSL</sequence>
<evidence type="ECO:0000313" key="9">
    <source>
        <dbReference type="Proteomes" id="UP000585050"/>
    </source>
</evidence>
<dbReference type="InterPro" id="IPR033878">
    <property type="entry name" value="NfsB-like"/>
</dbReference>
<evidence type="ECO:0000256" key="4">
    <source>
        <dbReference type="ARBA" id="ARBA00022643"/>
    </source>
</evidence>
<dbReference type="Pfam" id="PF00881">
    <property type="entry name" value="Nitroreductase"/>
    <property type="match status" value="1"/>
</dbReference>
<evidence type="ECO:0000256" key="2">
    <source>
        <dbReference type="ARBA" id="ARBA00007118"/>
    </source>
</evidence>
<dbReference type="PANTHER" id="PTHR43673:SF2">
    <property type="entry name" value="NITROREDUCTASE"/>
    <property type="match status" value="1"/>
</dbReference>
<evidence type="ECO:0000259" key="7">
    <source>
        <dbReference type="Pfam" id="PF00881"/>
    </source>
</evidence>
<name>A0A7X8SQE9_9BACT</name>
<evidence type="ECO:0000256" key="1">
    <source>
        <dbReference type="ARBA" id="ARBA00001917"/>
    </source>
</evidence>
<dbReference type="Gene3D" id="3.40.109.10">
    <property type="entry name" value="NADH Oxidase"/>
    <property type="match status" value="1"/>
</dbReference>
<keyword evidence="3" id="KW-0285">Flavoprotein</keyword>
<proteinExistence type="inferred from homology"/>
<comment type="caution">
    <text evidence="8">The sequence shown here is derived from an EMBL/GenBank/DDBJ whole genome shotgun (WGS) entry which is preliminary data.</text>
</comment>
<comment type="similarity">
    <text evidence="2">Belongs to the nitroreductase family.</text>
</comment>
<reference evidence="8 9" key="1">
    <citation type="submission" date="2020-04" db="EMBL/GenBank/DDBJ databases">
        <title>Flammeovirga sp. SR4, a novel species isolated from seawater.</title>
        <authorList>
            <person name="Wang X."/>
        </authorList>
    </citation>
    <scope>NUCLEOTIDE SEQUENCE [LARGE SCALE GENOMIC DNA]</scope>
    <source>
        <strain evidence="8 9">SR4</strain>
    </source>
</reference>
<comment type="cofactor">
    <cofactor evidence="1">
        <name>FMN</name>
        <dbReference type="ChEBI" id="CHEBI:58210"/>
    </cofactor>
</comment>
<gene>
    <name evidence="8" type="ORF">HGP29_24980</name>
</gene>
<feature type="domain" description="Nitroreductase" evidence="7">
    <location>
        <begin position="7"/>
        <end position="185"/>
    </location>
</feature>